<evidence type="ECO:0000313" key="8">
    <source>
        <dbReference type="EMBL" id="CAL1133112.1"/>
    </source>
</evidence>
<reference evidence="8" key="2">
    <citation type="submission" date="2024-04" db="EMBL/GenBank/DDBJ databases">
        <authorList>
            <person name="Chen Y."/>
            <person name="Shah S."/>
            <person name="Dougan E. K."/>
            <person name="Thang M."/>
            <person name="Chan C."/>
        </authorList>
    </citation>
    <scope>NUCLEOTIDE SEQUENCE [LARGE SCALE GENOMIC DNA]</scope>
</reference>
<dbReference type="GO" id="GO:0016020">
    <property type="term" value="C:membrane"/>
    <property type="evidence" value="ECO:0007669"/>
    <property type="project" value="UniProtKB-SubCell"/>
</dbReference>
<organism evidence="7">
    <name type="scientific">Cladocopium goreaui</name>
    <dbReference type="NCBI Taxonomy" id="2562237"/>
    <lineage>
        <taxon>Eukaryota</taxon>
        <taxon>Sar</taxon>
        <taxon>Alveolata</taxon>
        <taxon>Dinophyceae</taxon>
        <taxon>Suessiales</taxon>
        <taxon>Symbiodiniaceae</taxon>
        <taxon>Cladocopium</taxon>
    </lineage>
</organism>
<feature type="transmembrane region" description="Helical" evidence="5">
    <location>
        <begin position="418"/>
        <end position="439"/>
    </location>
</feature>
<keyword evidence="4 5" id="KW-0472">Membrane</keyword>
<accession>A0A9P1BUZ5</accession>
<sequence>MPEDEVVRDLKKQLIRQGSEKAKSFIRRISPVEDTEGDPMHRVSSHPAMHRANLLYPELGRAGDLAQPGGFRRHHLQQRRPSMDQQSLLNRLLDPRVQRYFEAELKKGRQEEEIEALETADAGGSSNFGTVLLILKSTIGGTLIIIPGAFSHTGLLVAPLLLLIVGGAEIYCMVLLVDCVRSCGGSYGEIARKAVGEAGSFAVEASVFLSQAGFVCAEMLYVAKNSVPPLKAMGLQSWWLSESTILLLQLLVVIPMSWIRQLKYFQVSNLIANVTVALALAILLAYSLVGLADHGPGEGIQLAGPNWMVFAGTVAFSFECINFVIPMYDAHDNKETFTAILVLTLLGVCALFIIFGAVNYAYYGAQTQPVITLNLPRESSVSHFLPLAFALASLFNVPLFLLPAALQLEVYFTGAVDVWKINAMRAILICGCAVISLIGKDSIDAFIALIGSFCCVPLAFIFPVLCHFKLCQPEGKKVLLNVAVLLLGLALFVYTSLSSLNQMGFLRNERIAEFI</sequence>
<gene>
    <name evidence="7" type="ORF">C1SCF055_LOCUS7671</name>
</gene>
<evidence type="ECO:0000256" key="5">
    <source>
        <dbReference type="SAM" id="Phobius"/>
    </source>
</evidence>
<dbReference type="AlphaFoldDB" id="A0A9P1BUZ5"/>
<dbReference type="EMBL" id="CAMXCT020000510">
    <property type="protein sequence ID" value="CAL1133112.1"/>
    <property type="molecule type" value="Genomic_DNA"/>
</dbReference>
<evidence type="ECO:0000256" key="2">
    <source>
        <dbReference type="ARBA" id="ARBA00022692"/>
    </source>
</evidence>
<name>A0A9P1BUZ5_9DINO</name>
<feature type="transmembrane region" description="Helical" evidence="5">
    <location>
        <begin position="383"/>
        <end position="406"/>
    </location>
</feature>
<evidence type="ECO:0000313" key="10">
    <source>
        <dbReference type="Proteomes" id="UP001152797"/>
    </source>
</evidence>
<comment type="subcellular location">
    <subcellularLocation>
        <location evidence="1">Membrane</location>
        <topology evidence="1">Multi-pass membrane protein</topology>
    </subcellularLocation>
</comment>
<evidence type="ECO:0000313" key="7">
    <source>
        <dbReference type="EMBL" id="CAI3979737.1"/>
    </source>
</evidence>
<dbReference type="Proteomes" id="UP001152797">
    <property type="component" value="Unassembled WGS sequence"/>
</dbReference>
<evidence type="ECO:0000313" key="9">
    <source>
        <dbReference type="EMBL" id="CAL4767049.1"/>
    </source>
</evidence>
<dbReference type="EMBL" id="CAMXCT010000510">
    <property type="protein sequence ID" value="CAI3979737.1"/>
    <property type="molecule type" value="Genomic_DNA"/>
</dbReference>
<reference evidence="7" key="1">
    <citation type="submission" date="2022-10" db="EMBL/GenBank/DDBJ databases">
        <authorList>
            <person name="Chen Y."/>
            <person name="Dougan E. K."/>
            <person name="Chan C."/>
            <person name="Rhodes N."/>
            <person name="Thang M."/>
        </authorList>
    </citation>
    <scope>NUCLEOTIDE SEQUENCE</scope>
</reference>
<feature type="transmembrane region" description="Helical" evidence="5">
    <location>
        <begin position="478"/>
        <end position="497"/>
    </location>
</feature>
<dbReference type="Pfam" id="PF01490">
    <property type="entry name" value="Aa_trans"/>
    <property type="match status" value="1"/>
</dbReference>
<feature type="transmembrane region" description="Helical" evidence="5">
    <location>
        <begin position="131"/>
        <end position="150"/>
    </location>
</feature>
<keyword evidence="2 5" id="KW-0812">Transmembrane</keyword>
<feature type="transmembrane region" description="Helical" evidence="5">
    <location>
        <begin position="445"/>
        <end position="466"/>
    </location>
</feature>
<dbReference type="InterPro" id="IPR013057">
    <property type="entry name" value="AA_transpt_TM"/>
</dbReference>
<feature type="transmembrane region" description="Helical" evidence="5">
    <location>
        <begin position="309"/>
        <end position="328"/>
    </location>
</feature>
<dbReference type="PANTHER" id="PTHR22950:SF666">
    <property type="entry name" value="VACUOLAR AMINO ACID TRANSPORTER 4"/>
    <property type="match status" value="1"/>
</dbReference>
<comment type="caution">
    <text evidence="7">The sequence shown here is derived from an EMBL/GenBank/DDBJ whole genome shotgun (WGS) entry which is preliminary data.</text>
</comment>
<feature type="transmembrane region" description="Helical" evidence="5">
    <location>
        <begin position="340"/>
        <end position="363"/>
    </location>
</feature>
<dbReference type="PANTHER" id="PTHR22950">
    <property type="entry name" value="AMINO ACID TRANSPORTER"/>
    <property type="match status" value="1"/>
</dbReference>
<evidence type="ECO:0000256" key="1">
    <source>
        <dbReference type="ARBA" id="ARBA00004141"/>
    </source>
</evidence>
<keyword evidence="10" id="KW-1185">Reference proteome</keyword>
<protein>
    <submittedName>
        <fullName evidence="9">Vacuolar amino acid transporter 3</fullName>
    </submittedName>
</protein>
<feature type="transmembrane region" description="Helical" evidence="5">
    <location>
        <begin position="270"/>
        <end position="289"/>
    </location>
</feature>
<dbReference type="GO" id="GO:0015179">
    <property type="term" value="F:L-amino acid transmembrane transporter activity"/>
    <property type="evidence" value="ECO:0007669"/>
    <property type="project" value="TreeGrafter"/>
</dbReference>
<feature type="transmembrane region" description="Helical" evidence="5">
    <location>
        <begin position="156"/>
        <end position="180"/>
    </location>
</feature>
<evidence type="ECO:0000256" key="3">
    <source>
        <dbReference type="ARBA" id="ARBA00022989"/>
    </source>
</evidence>
<proteinExistence type="predicted"/>
<feature type="domain" description="Amino acid transporter transmembrane" evidence="6">
    <location>
        <begin position="124"/>
        <end position="496"/>
    </location>
</feature>
<evidence type="ECO:0000256" key="4">
    <source>
        <dbReference type="ARBA" id="ARBA00023136"/>
    </source>
</evidence>
<keyword evidence="3 5" id="KW-1133">Transmembrane helix</keyword>
<dbReference type="EMBL" id="CAMXCT030000510">
    <property type="protein sequence ID" value="CAL4767049.1"/>
    <property type="molecule type" value="Genomic_DNA"/>
</dbReference>
<feature type="transmembrane region" description="Helical" evidence="5">
    <location>
        <begin position="238"/>
        <end position="258"/>
    </location>
</feature>
<dbReference type="OrthoDB" id="1684102at2759"/>
<evidence type="ECO:0000259" key="6">
    <source>
        <dbReference type="Pfam" id="PF01490"/>
    </source>
</evidence>